<keyword evidence="1" id="KW-0479">Metal-binding</keyword>
<dbReference type="PROSITE" id="PS00028">
    <property type="entry name" value="ZINC_FINGER_C2H2_1"/>
    <property type="match status" value="1"/>
</dbReference>
<dbReference type="InterPro" id="IPR013087">
    <property type="entry name" value="Znf_C2H2_type"/>
</dbReference>
<dbReference type="AlphaFoldDB" id="A0A9P0CGN0"/>
<accession>A0A9P0CGN0</accession>
<dbReference type="OrthoDB" id="6746426at2759"/>
<dbReference type="GO" id="GO:0008270">
    <property type="term" value="F:zinc ion binding"/>
    <property type="evidence" value="ECO:0007669"/>
    <property type="project" value="UniProtKB-KW"/>
</dbReference>
<keyword evidence="1" id="KW-0863">Zinc-finger</keyword>
<dbReference type="Proteomes" id="UP001153636">
    <property type="component" value="Chromosome 1"/>
</dbReference>
<name>A0A9P0CGN0_9CUCU</name>
<gene>
    <name evidence="3" type="ORF">PSYICH_LOCUS1141</name>
</gene>
<keyword evidence="4" id="KW-1185">Reference proteome</keyword>
<keyword evidence="1" id="KW-0862">Zinc</keyword>
<proteinExistence type="predicted"/>
<evidence type="ECO:0000313" key="3">
    <source>
        <dbReference type="EMBL" id="CAH1099550.1"/>
    </source>
</evidence>
<feature type="domain" description="C2H2-type" evidence="2">
    <location>
        <begin position="369"/>
        <end position="397"/>
    </location>
</feature>
<organism evidence="3 4">
    <name type="scientific">Psylliodes chrysocephalus</name>
    <dbReference type="NCBI Taxonomy" id="3402493"/>
    <lineage>
        <taxon>Eukaryota</taxon>
        <taxon>Metazoa</taxon>
        <taxon>Ecdysozoa</taxon>
        <taxon>Arthropoda</taxon>
        <taxon>Hexapoda</taxon>
        <taxon>Insecta</taxon>
        <taxon>Pterygota</taxon>
        <taxon>Neoptera</taxon>
        <taxon>Endopterygota</taxon>
        <taxon>Coleoptera</taxon>
        <taxon>Polyphaga</taxon>
        <taxon>Cucujiformia</taxon>
        <taxon>Chrysomeloidea</taxon>
        <taxon>Chrysomelidae</taxon>
        <taxon>Galerucinae</taxon>
        <taxon>Alticini</taxon>
        <taxon>Psylliodes</taxon>
    </lineage>
</organism>
<dbReference type="EMBL" id="OV651813">
    <property type="protein sequence ID" value="CAH1099550.1"/>
    <property type="molecule type" value="Genomic_DNA"/>
</dbReference>
<dbReference type="PROSITE" id="PS50157">
    <property type="entry name" value="ZINC_FINGER_C2H2_2"/>
    <property type="match status" value="1"/>
</dbReference>
<evidence type="ECO:0000259" key="2">
    <source>
        <dbReference type="PROSITE" id="PS50157"/>
    </source>
</evidence>
<protein>
    <recommendedName>
        <fullName evidence="2">C2H2-type domain-containing protein</fullName>
    </recommendedName>
</protein>
<evidence type="ECO:0000256" key="1">
    <source>
        <dbReference type="PROSITE-ProRule" id="PRU00042"/>
    </source>
</evidence>
<sequence>METVKKKSVPEITLDQCFKEIIEGKPLSLEIATLNNILNKGLGINLNYLKPRVKYILPYMLVHFITSWPGWKKIVHYQKKEITFENWFKRFKEYLIFKMNFMIKNDYDKALALLKHNSVEFEENVVEKTDTSTQTNPNIEKVTAPFSIEIFGPPKVLNSLVFCEGPNDSVIVREYKVNTLWDTPLNVRQMINWPCIEVEFKSNHLHFKRTNQHEFKRCLTFSSEKIFYKKSDNCIEDISIIKDGAPRTAYTLNSIKEYCNSYITFLRSLQAPNEDIQKELEMVLENFILDIVDIKKNSMATNTSVFFNIGNAIYARNKSIKTSNQAICFGECLTPKLNLSLYSFIGIKDQKIVPFDVSEPVNLFPTITYWCTFCKKQYLKCSELWNHLQNTHVMEQPVLCFKCKLQFKIVNLSDHRWFHECLPRKQHLETCTSEFCLCSP</sequence>
<evidence type="ECO:0000313" key="4">
    <source>
        <dbReference type="Proteomes" id="UP001153636"/>
    </source>
</evidence>
<reference evidence="3" key="1">
    <citation type="submission" date="2022-01" db="EMBL/GenBank/DDBJ databases">
        <authorList>
            <person name="King R."/>
        </authorList>
    </citation>
    <scope>NUCLEOTIDE SEQUENCE</scope>
</reference>